<evidence type="ECO:0000259" key="8">
    <source>
        <dbReference type="Pfam" id="PF00107"/>
    </source>
</evidence>
<dbReference type="GO" id="GO:0006693">
    <property type="term" value="P:prostaglandin metabolic process"/>
    <property type="evidence" value="ECO:0007669"/>
    <property type="project" value="TreeGrafter"/>
</dbReference>
<comment type="catalytic activity">
    <reaction evidence="7">
        <text>13,14-dihydro-15-oxo-prostaglandin E1 + NADP(+) = 15-oxoprostaglandin E1 + NADPH + H(+)</text>
        <dbReference type="Rhea" id="RHEA:50584"/>
        <dbReference type="ChEBI" id="CHEBI:15378"/>
        <dbReference type="ChEBI" id="CHEBI:57401"/>
        <dbReference type="ChEBI" id="CHEBI:57783"/>
        <dbReference type="ChEBI" id="CHEBI:58349"/>
        <dbReference type="ChEBI" id="CHEBI:133408"/>
    </reaction>
    <physiologicalReaction direction="right-to-left" evidence="7">
        <dbReference type="Rhea" id="RHEA:50586"/>
    </physiologicalReaction>
</comment>
<proteinExistence type="inferred from homology"/>
<feature type="domain" description="Alcohol dehydrogenase-like C-terminal" evidence="8">
    <location>
        <begin position="156"/>
        <end position="285"/>
    </location>
</feature>
<dbReference type="PANTHER" id="PTHR43205:SF7">
    <property type="entry name" value="PROSTAGLANDIN REDUCTASE 1"/>
    <property type="match status" value="1"/>
</dbReference>
<evidence type="ECO:0000256" key="6">
    <source>
        <dbReference type="ARBA" id="ARBA00048290"/>
    </source>
</evidence>
<keyword evidence="3" id="KW-0560">Oxidoreductase</keyword>
<keyword evidence="11" id="KW-1185">Reference proteome</keyword>
<evidence type="ECO:0000259" key="9">
    <source>
        <dbReference type="Pfam" id="PF16884"/>
    </source>
</evidence>
<dbReference type="InterPro" id="IPR011032">
    <property type="entry name" value="GroES-like_sf"/>
</dbReference>
<dbReference type="InterPro" id="IPR045010">
    <property type="entry name" value="MDR_fam"/>
</dbReference>
<dbReference type="Gene3D" id="3.90.180.10">
    <property type="entry name" value="Medium-chain alcohol dehydrogenases, catalytic domain"/>
    <property type="match status" value="1"/>
</dbReference>
<comment type="catalytic activity">
    <reaction evidence="6">
        <text>13,14-dihydro-15-oxo-PGF2alpha + NADP(+) = 15-oxoprostaglandin F2alpha + NADPH + H(+)</text>
        <dbReference type="Rhea" id="RHEA:50588"/>
        <dbReference type="ChEBI" id="CHEBI:15378"/>
        <dbReference type="ChEBI" id="CHEBI:57783"/>
        <dbReference type="ChEBI" id="CHEBI:58349"/>
        <dbReference type="ChEBI" id="CHEBI:133374"/>
        <dbReference type="ChEBI" id="CHEBI:133409"/>
    </reaction>
    <physiologicalReaction direction="right-to-left" evidence="6">
        <dbReference type="Rhea" id="RHEA:50590"/>
    </physiologicalReaction>
</comment>
<dbReference type="GO" id="GO:0047522">
    <property type="term" value="F:15-oxoprostaglandin 13-reductase [NAD(P)+] activity"/>
    <property type="evidence" value="ECO:0007669"/>
    <property type="project" value="UniProtKB-EC"/>
</dbReference>
<evidence type="ECO:0000256" key="7">
    <source>
        <dbReference type="ARBA" id="ARBA00049070"/>
    </source>
</evidence>
<dbReference type="InterPro" id="IPR013149">
    <property type="entry name" value="ADH-like_C"/>
</dbReference>
<gene>
    <name evidence="10" type="ORF">Ocin01_01520</name>
</gene>
<evidence type="ECO:0000256" key="5">
    <source>
        <dbReference type="ARBA" id="ARBA00047878"/>
    </source>
</evidence>
<comment type="similarity">
    <text evidence="1">Belongs to the NADP-dependent oxidoreductase L4BD family.</text>
</comment>
<dbReference type="InterPro" id="IPR041694">
    <property type="entry name" value="ADH_N_2"/>
</dbReference>
<name>A0A1D2NIQ6_ORCCI</name>
<dbReference type="EMBL" id="LJIJ01000029">
    <property type="protein sequence ID" value="ODN05131.1"/>
    <property type="molecule type" value="Genomic_DNA"/>
</dbReference>
<dbReference type="Proteomes" id="UP000094527">
    <property type="component" value="Unassembled WGS sequence"/>
</dbReference>
<evidence type="ECO:0000256" key="2">
    <source>
        <dbReference type="ARBA" id="ARBA00011981"/>
    </source>
</evidence>
<comment type="catalytic activity">
    <reaction evidence="5">
        <text>13,14-dihydro-15-oxo-prostaglandin F1alpha + NADP(+) = 15-oxoprostaglandin F1alpha + NADPH + H(+)</text>
        <dbReference type="Rhea" id="RHEA:50592"/>
        <dbReference type="ChEBI" id="CHEBI:15378"/>
        <dbReference type="ChEBI" id="CHEBI:57783"/>
        <dbReference type="ChEBI" id="CHEBI:58349"/>
        <dbReference type="ChEBI" id="CHEBI:79072"/>
        <dbReference type="ChEBI" id="CHEBI:133411"/>
    </reaction>
    <physiologicalReaction direction="right-to-left" evidence="5">
        <dbReference type="Rhea" id="RHEA:50594"/>
    </physiologicalReaction>
</comment>
<dbReference type="OrthoDB" id="809632at2759"/>
<sequence>MIAKKWIRQNDFQGLPKVSDFKVVKETLPDTLKDREILIEAEYYSVDPYMRGTMFNSPDSTMPGSQVARVIQSRHPDYPVGTKVIAFVGWRDRTIYNPDLVKKMTFFHKLPDLKGLPDSYALGVLGMPGNTAYFGVEKILKIKEGGTLVVNSAAGAVGSIACQIGKLKGCKVLAFTGSFEKTLWLKRIGAGYIFDYNIVDIDETLKEYAPEGVDYYFDNVGGDFSCQVMKHMKPHGKIALCGAISCYNNVDPDTKCVTIPFDYNTFIYKHITMEGFRVTEYESEWLDGITNIRDLILEGKVSAEETISKGFESMPEAFINLFKGGNIGKQVVKA</sequence>
<reference evidence="10 11" key="1">
    <citation type="journal article" date="2016" name="Genome Biol. Evol.">
        <title>Gene Family Evolution Reflects Adaptation to Soil Environmental Stressors in the Genome of the Collembolan Orchesella cincta.</title>
        <authorList>
            <person name="Faddeeva-Vakhrusheva A."/>
            <person name="Derks M.F."/>
            <person name="Anvar S.Y."/>
            <person name="Agamennone V."/>
            <person name="Suring W."/>
            <person name="Smit S."/>
            <person name="van Straalen N.M."/>
            <person name="Roelofs D."/>
        </authorList>
    </citation>
    <scope>NUCLEOTIDE SEQUENCE [LARGE SCALE GENOMIC DNA]</scope>
    <source>
        <tissue evidence="10">Mixed pool</tissue>
    </source>
</reference>
<dbReference type="Pfam" id="PF16884">
    <property type="entry name" value="ADH_N_2"/>
    <property type="match status" value="1"/>
</dbReference>
<dbReference type="SUPFAM" id="SSF50129">
    <property type="entry name" value="GroES-like"/>
    <property type="match status" value="2"/>
</dbReference>
<feature type="domain" description="Oxidoreductase N-terminal" evidence="9">
    <location>
        <begin position="4"/>
        <end position="100"/>
    </location>
</feature>
<dbReference type="STRING" id="48709.A0A1D2NIQ6"/>
<organism evidence="10 11">
    <name type="scientific">Orchesella cincta</name>
    <name type="common">Springtail</name>
    <name type="synonym">Podura cincta</name>
    <dbReference type="NCBI Taxonomy" id="48709"/>
    <lineage>
        <taxon>Eukaryota</taxon>
        <taxon>Metazoa</taxon>
        <taxon>Ecdysozoa</taxon>
        <taxon>Arthropoda</taxon>
        <taxon>Hexapoda</taxon>
        <taxon>Collembola</taxon>
        <taxon>Entomobryomorpha</taxon>
        <taxon>Entomobryoidea</taxon>
        <taxon>Orchesellidae</taxon>
        <taxon>Orchesellinae</taxon>
        <taxon>Orchesella</taxon>
    </lineage>
</organism>
<accession>A0A1D2NIQ6</accession>
<dbReference type="AlphaFoldDB" id="A0A1D2NIQ6"/>
<dbReference type="OMA" id="MISDYNT"/>
<dbReference type="SUPFAM" id="SSF51735">
    <property type="entry name" value="NAD(P)-binding Rossmann-fold domains"/>
    <property type="match status" value="1"/>
</dbReference>
<dbReference type="EC" id="1.3.1.48" evidence="2"/>
<comment type="caution">
    <text evidence="10">The sequence shown here is derived from an EMBL/GenBank/DDBJ whole genome shotgun (WGS) entry which is preliminary data.</text>
</comment>
<dbReference type="FunFam" id="3.40.50.720:FF:000121">
    <property type="entry name" value="Prostaglandin reductase 2"/>
    <property type="match status" value="1"/>
</dbReference>
<evidence type="ECO:0000256" key="4">
    <source>
        <dbReference type="ARBA" id="ARBA00033119"/>
    </source>
</evidence>
<evidence type="ECO:0000313" key="10">
    <source>
        <dbReference type="EMBL" id="ODN05131.1"/>
    </source>
</evidence>
<evidence type="ECO:0000256" key="1">
    <source>
        <dbReference type="ARBA" id="ARBA00010460"/>
    </source>
</evidence>
<dbReference type="InterPro" id="IPR036291">
    <property type="entry name" value="NAD(P)-bd_dom_sf"/>
</dbReference>
<dbReference type="Pfam" id="PF00107">
    <property type="entry name" value="ADH_zinc_N"/>
    <property type="match status" value="1"/>
</dbReference>
<dbReference type="Gene3D" id="3.40.50.720">
    <property type="entry name" value="NAD(P)-binding Rossmann-like Domain"/>
    <property type="match status" value="1"/>
</dbReference>
<protein>
    <recommendedName>
        <fullName evidence="4">15-oxoprostaglandin 13-reductase</fullName>
        <ecNumber evidence="2">1.3.1.48</ecNumber>
    </recommendedName>
    <alternativeName>
        <fullName evidence="4">15-oxoprostaglandin 13-reductase</fullName>
    </alternativeName>
</protein>
<evidence type="ECO:0000313" key="11">
    <source>
        <dbReference type="Proteomes" id="UP000094527"/>
    </source>
</evidence>
<evidence type="ECO:0000256" key="3">
    <source>
        <dbReference type="ARBA" id="ARBA00023002"/>
    </source>
</evidence>
<dbReference type="PANTHER" id="PTHR43205">
    <property type="entry name" value="PROSTAGLANDIN REDUCTASE"/>
    <property type="match status" value="1"/>
</dbReference>